<gene>
    <name evidence="1" type="ORF">KIL84_019222</name>
</gene>
<name>A0A9D3XW82_9SAUR</name>
<reference evidence="1" key="1">
    <citation type="submission" date="2021-09" db="EMBL/GenBank/DDBJ databases">
        <title>The genome of Mauremys mutica provides insights into the evolution of semi-aquatic lifestyle.</title>
        <authorList>
            <person name="Gong S."/>
            <person name="Gao Y."/>
        </authorList>
    </citation>
    <scope>NUCLEOTIDE SEQUENCE</scope>
    <source>
        <strain evidence="1">MM-2020</strain>
        <tissue evidence="1">Muscle</tissue>
    </source>
</reference>
<keyword evidence="2" id="KW-1185">Reference proteome</keyword>
<dbReference type="EMBL" id="JAHDVG010000463">
    <property type="protein sequence ID" value="KAH1186473.1"/>
    <property type="molecule type" value="Genomic_DNA"/>
</dbReference>
<evidence type="ECO:0000313" key="1">
    <source>
        <dbReference type="EMBL" id="KAH1186473.1"/>
    </source>
</evidence>
<protein>
    <submittedName>
        <fullName evidence="1">Uncharacterized protein</fullName>
    </submittedName>
</protein>
<accession>A0A9D3XW82</accession>
<dbReference type="AlphaFoldDB" id="A0A9D3XW82"/>
<sequence>MYSFKRKSKPILSSIRSMTKALLCYKQVSQLNKQAIPLVQVTEIGFLMIKSFLYAIKLFFPRKVFLLYFVNCSPDIILSNTSTMCVFSEWNTYSCHFPNPTAI</sequence>
<evidence type="ECO:0000313" key="2">
    <source>
        <dbReference type="Proteomes" id="UP000827986"/>
    </source>
</evidence>
<comment type="caution">
    <text evidence="1">The sequence shown here is derived from an EMBL/GenBank/DDBJ whole genome shotgun (WGS) entry which is preliminary data.</text>
</comment>
<organism evidence="1 2">
    <name type="scientific">Mauremys mutica</name>
    <name type="common">yellowpond turtle</name>
    <dbReference type="NCBI Taxonomy" id="74926"/>
    <lineage>
        <taxon>Eukaryota</taxon>
        <taxon>Metazoa</taxon>
        <taxon>Chordata</taxon>
        <taxon>Craniata</taxon>
        <taxon>Vertebrata</taxon>
        <taxon>Euteleostomi</taxon>
        <taxon>Archelosauria</taxon>
        <taxon>Testudinata</taxon>
        <taxon>Testudines</taxon>
        <taxon>Cryptodira</taxon>
        <taxon>Durocryptodira</taxon>
        <taxon>Testudinoidea</taxon>
        <taxon>Geoemydidae</taxon>
        <taxon>Geoemydinae</taxon>
        <taxon>Mauremys</taxon>
    </lineage>
</organism>
<proteinExistence type="predicted"/>
<dbReference type="Proteomes" id="UP000827986">
    <property type="component" value="Unassembled WGS sequence"/>
</dbReference>